<reference evidence="1" key="1">
    <citation type="submission" date="2014-11" db="EMBL/GenBank/DDBJ databases">
        <authorList>
            <person name="Amaro Gonzalez C."/>
        </authorList>
    </citation>
    <scope>NUCLEOTIDE SEQUENCE</scope>
</reference>
<protein>
    <submittedName>
        <fullName evidence="1">Uncharacterized protein</fullName>
    </submittedName>
</protein>
<dbReference type="AlphaFoldDB" id="A0A0E9THK5"/>
<proteinExistence type="predicted"/>
<accession>A0A0E9THK5</accession>
<dbReference type="EMBL" id="GBXM01055501">
    <property type="protein sequence ID" value="JAH53076.1"/>
    <property type="molecule type" value="Transcribed_RNA"/>
</dbReference>
<reference evidence="1" key="2">
    <citation type="journal article" date="2015" name="Fish Shellfish Immunol.">
        <title>Early steps in the European eel (Anguilla anguilla)-Vibrio vulnificus interaction in the gills: Role of the RtxA13 toxin.</title>
        <authorList>
            <person name="Callol A."/>
            <person name="Pajuelo D."/>
            <person name="Ebbesson L."/>
            <person name="Teles M."/>
            <person name="MacKenzie S."/>
            <person name="Amaro C."/>
        </authorList>
    </citation>
    <scope>NUCLEOTIDE SEQUENCE</scope>
</reference>
<name>A0A0E9THK5_ANGAN</name>
<organism evidence="1">
    <name type="scientific">Anguilla anguilla</name>
    <name type="common">European freshwater eel</name>
    <name type="synonym">Muraena anguilla</name>
    <dbReference type="NCBI Taxonomy" id="7936"/>
    <lineage>
        <taxon>Eukaryota</taxon>
        <taxon>Metazoa</taxon>
        <taxon>Chordata</taxon>
        <taxon>Craniata</taxon>
        <taxon>Vertebrata</taxon>
        <taxon>Euteleostomi</taxon>
        <taxon>Actinopterygii</taxon>
        <taxon>Neopterygii</taxon>
        <taxon>Teleostei</taxon>
        <taxon>Anguilliformes</taxon>
        <taxon>Anguillidae</taxon>
        <taxon>Anguilla</taxon>
    </lineage>
</organism>
<sequence length="78" mass="8888">MPAEQAVDTRSSSLFSFLWKLQFSSAQRHTSSWQILFQGPVLLLWVIKLHTAVFPGVILIQSNCSWLKQTHIGYLNVS</sequence>
<evidence type="ECO:0000313" key="1">
    <source>
        <dbReference type="EMBL" id="JAH53076.1"/>
    </source>
</evidence>